<evidence type="ECO:0000259" key="10">
    <source>
        <dbReference type="Pfam" id="PF21088"/>
    </source>
</evidence>
<dbReference type="Pfam" id="PF00924">
    <property type="entry name" value="MS_channel_2nd"/>
    <property type="match status" value="1"/>
</dbReference>
<evidence type="ECO:0000259" key="9">
    <source>
        <dbReference type="Pfam" id="PF00924"/>
    </source>
</evidence>
<dbReference type="Gene3D" id="3.30.70.100">
    <property type="match status" value="1"/>
</dbReference>
<dbReference type="Gene3D" id="2.30.30.60">
    <property type="match status" value="1"/>
</dbReference>
<gene>
    <name evidence="11" type="ORF">C2L80_03575</name>
</gene>
<sequence length="1030" mass="112878">MSRAFKIKAVVLAAFAVASVVLMGVILSSMQDKLSVDDCTSDIRYEMESLPGLLAAADEETAQNTETFDAVYQSKAESVAFMANNNVGFAATDAKMAEYRDLLGVGNVMVVDRGGAVVARAQDTRADFSYERYNQLRTVFDTGEPSEAVEVEFDDGATRLRYYAARIDDSLMVVIEQDPAELYQLVEETGSLDSVLGNVSVGQGGYVFAVSSRDYLVAYHPDEALVGADALDLGIDVADLEDGAFSWMTVNGESLYCGVSKIDDTYYLSVVPESELASSRNLTVGVILFVFFSVLAVVILYGLFVMREDEKRGHNPEDYANLGPVRFNKPVGRKAIVLSFVGFLAVLVATFYMQTLFSLSTVSMNAQERAATIEEGMARTNEQAAALTEQYNERYLSKAEVASYVLDRNAELKDKDKLQELADVLQVQYLYVFDGEGVLESTNSSYTNFVLSEDPAEQSYEFRKLLQGVDFVIQEPQPDEVSGDLRQYIGVTLHDAQGNADGFVQLGIRPQRLATLLESVQIDSILDGVKIGAEGFAFAVDKTAGTFAYHPNAELVGRAATSYGMTDAQLKNGYSDYLTVDGKTYYASSFETDDYYVYVAQPEGELMTERVPLTVATGVSGLVCQIIVFLLVAFEVRPRGRAVADAAAVGGASGDGEGKRVVDVTMPDGRTAKTESAASRWIYRSLGWGDKTAEQRVLTVIKVLVSIFALAVCVAVLFKDAVFPPDSVFAHILGGNWERGLNVFAITACLMIACVVMVITMLVQQLLRLLASVFGARGETMCRLFSSFIKYVSIIGMVYYCLMVIGIDTTTLLASAGILSIAISFGAKDLVGDLISGLFIIFEGDFRVGDIIQVGGRTGTVVEIGVRTTKINDGSGNIIILRNSEVSDVVNMTKELSYATCEVGIEYGESLERVENILEKEFPNIRRRLPAIEDGPFYKGIVALADNSVNIRIVAQCLEKNRGQLERDLRREMKLIFDEYDISIPFPQVVVNQPKEFLEATLAEQMRADRFNAQQKEASRDIGNEEEDER</sequence>
<dbReference type="RefSeq" id="WP_103262660.1">
    <property type="nucleotide sequence ID" value="NZ_PPEL01000010.1"/>
</dbReference>
<dbReference type="GO" id="GO:0005886">
    <property type="term" value="C:plasma membrane"/>
    <property type="evidence" value="ECO:0007669"/>
    <property type="project" value="UniProtKB-SubCell"/>
</dbReference>
<feature type="transmembrane region" description="Helical" evidence="8">
    <location>
        <begin position="611"/>
        <end position="634"/>
    </location>
</feature>
<evidence type="ECO:0000313" key="11">
    <source>
        <dbReference type="EMBL" id="PNV66035.1"/>
    </source>
</evidence>
<keyword evidence="4 8" id="KW-0812">Transmembrane</keyword>
<feature type="transmembrane region" description="Helical" evidence="8">
    <location>
        <begin position="743"/>
        <end position="767"/>
    </location>
</feature>
<keyword evidence="12" id="KW-1185">Reference proteome</keyword>
<dbReference type="InterPro" id="IPR011066">
    <property type="entry name" value="MscS_channel_C_sf"/>
</dbReference>
<keyword evidence="6 8" id="KW-0472">Membrane</keyword>
<dbReference type="InterPro" id="IPR011014">
    <property type="entry name" value="MscS_channel_TM-2"/>
</dbReference>
<comment type="similarity">
    <text evidence="2">Belongs to the MscS (TC 1.A.23) family.</text>
</comment>
<feature type="transmembrane region" description="Helical" evidence="8">
    <location>
        <begin position="697"/>
        <end position="718"/>
    </location>
</feature>
<feature type="domain" description="Mechanosensitive ion channel MscS" evidence="9">
    <location>
        <begin position="829"/>
        <end position="893"/>
    </location>
</feature>
<dbReference type="InterPro" id="IPR045276">
    <property type="entry name" value="YbiO_bact"/>
</dbReference>
<dbReference type="InterPro" id="IPR010920">
    <property type="entry name" value="LSM_dom_sf"/>
</dbReference>
<evidence type="ECO:0000256" key="4">
    <source>
        <dbReference type="ARBA" id="ARBA00022692"/>
    </source>
</evidence>
<dbReference type="InterPro" id="IPR049142">
    <property type="entry name" value="MS_channel_1st"/>
</dbReference>
<evidence type="ECO:0000256" key="7">
    <source>
        <dbReference type="SAM" id="MobiDB-lite"/>
    </source>
</evidence>
<feature type="region of interest" description="Disordered" evidence="7">
    <location>
        <begin position="1009"/>
        <end position="1030"/>
    </location>
</feature>
<dbReference type="GO" id="GO:0008381">
    <property type="term" value="F:mechanosensitive monoatomic ion channel activity"/>
    <property type="evidence" value="ECO:0007669"/>
    <property type="project" value="InterPro"/>
</dbReference>
<feature type="domain" description="Mechanosensitive ion channel transmembrane helices 2/3" evidence="10">
    <location>
        <begin position="789"/>
        <end position="828"/>
    </location>
</feature>
<dbReference type="Proteomes" id="UP000236488">
    <property type="component" value="Unassembled WGS sequence"/>
</dbReference>
<evidence type="ECO:0000256" key="8">
    <source>
        <dbReference type="SAM" id="Phobius"/>
    </source>
</evidence>
<feature type="transmembrane region" description="Helical" evidence="8">
    <location>
        <begin position="335"/>
        <end position="353"/>
    </location>
</feature>
<dbReference type="Gene3D" id="3.30.450.20">
    <property type="entry name" value="PAS domain"/>
    <property type="match status" value="2"/>
</dbReference>
<dbReference type="CDD" id="cd12912">
    <property type="entry name" value="PDC2_MCP_like"/>
    <property type="match status" value="1"/>
</dbReference>
<dbReference type="PANTHER" id="PTHR30460:SF0">
    <property type="entry name" value="MODERATE CONDUCTANCE MECHANOSENSITIVE CHANNEL YBIO"/>
    <property type="match status" value="1"/>
</dbReference>
<evidence type="ECO:0000256" key="2">
    <source>
        <dbReference type="ARBA" id="ARBA00008017"/>
    </source>
</evidence>
<evidence type="ECO:0000256" key="6">
    <source>
        <dbReference type="ARBA" id="ARBA00023136"/>
    </source>
</evidence>
<name>A0A2K2U6S2_9ACTN</name>
<keyword evidence="3" id="KW-1003">Cell membrane</keyword>
<comment type="caution">
    <text evidence="11">The sequence shown here is derived from an EMBL/GenBank/DDBJ whole genome shotgun (WGS) entry which is preliminary data.</text>
</comment>
<evidence type="ECO:0000256" key="1">
    <source>
        <dbReference type="ARBA" id="ARBA00004651"/>
    </source>
</evidence>
<dbReference type="PANTHER" id="PTHR30460">
    <property type="entry name" value="MODERATE CONDUCTANCE MECHANOSENSITIVE CHANNEL YBIO"/>
    <property type="match status" value="1"/>
</dbReference>
<dbReference type="SUPFAM" id="SSF50182">
    <property type="entry name" value="Sm-like ribonucleoproteins"/>
    <property type="match status" value="1"/>
</dbReference>
<accession>A0A2K2U6S2</accession>
<feature type="transmembrane region" description="Helical" evidence="8">
    <location>
        <begin position="282"/>
        <end position="304"/>
    </location>
</feature>
<protein>
    <submittedName>
        <fullName evidence="11">Small-conductance mechanosensitive channel</fullName>
    </submittedName>
</protein>
<dbReference type="InterPro" id="IPR006685">
    <property type="entry name" value="MscS_channel_2nd"/>
</dbReference>
<dbReference type="Gene3D" id="1.10.287.1260">
    <property type="match status" value="1"/>
</dbReference>
<feature type="transmembrane region" description="Helical" evidence="8">
    <location>
        <begin position="788"/>
        <end position="807"/>
    </location>
</feature>
<keyword evidence="5 8" id="KW-1133">Transmembrane helix</keyword>
<evidence type="ECO:0000313" key="12">
    <source>
        <dbReference type="Proteomes" id="UP000236488"/>
    </source>
</evidence>
<dbReference type="EMBL" id="PPEL01000010">
    <property type="protein sequence ID" value="PNV66035.1"/>
    <property type="molecule type" value="Genomic_DNA"/>
</dbReference>
<evidence type="ECO:0000256" key="5">
    <source>
        <dbReference type="ARBA" id="ARBA00022989"/>
    </source>
</evidence>
<dbReference type="InterPro" id="IPR023408">
    <property type="entry name" value="MscS_beta-dom_sf"/>
</dbReference>
<dbReference type="AlphaFoldDB" id="A0A2K2U6S2"/>
<dbReference type="Pfam" id="PF21088">
    <property type="entry name" value="MS_channel_1st"/>
    <property type="match status" value="1"/>
</dbReference>
<proteinExistence type="inferred from homology"/>
<evidence type="ECO:0000256" key="3">
    <source>
        <dbReference type="ARBA" id="ARBA00022475"/>
    </source>
</evidence>
<dbReference type="SUPFAM" id="SSF82861">
    <property type="entry name" value="Mechanosensitive channel protein MscS (YggB), transmembrane region"/>
    <property type="match status" value="1"/>
</dbReference>
<comment type="subcellular location">
    <subcellularLocation>
        <location evidence="1">Cell membrane</location>
        <topology evidence="1">Multi-pass membrane protein</topology>
    </subcellularLocation>
</comment>
<organism evidence="11 12">
    <name type="scientific">Rubneribacter badeniensis</name>
    <dbReference type="NCBI Taxonomy" id="2070688"/>
    <lineage>
        <taxon>Bacteria</taxon>
        <taxon>Bacillati</taxon>
        <taxon>Actinomycetota</taxon>
        <taxon>Coriobacteriia</taxon>
        <taxon>Eggerthellales</taxon>
        <taxon>Eggerthellaceae</taxon>
        <taxon>Rubneribacter</taxon>
    </lineage>
</organism>
<reference evidence="11 12" key="1">
    <citation type="journal article" date="2018" name="Int. J. Syst. Evol. Microbiol.">
        <title>Rubneribacter badeniensis gen. nov., sp. nov. and Enteroscipio rubneri gen. nov., sp. nov., new members of the Eggerthellaceae isolated from human faeces.</title>
        <authorList>
            <person name="Danylec N."/>
            <person name="Gobl A."/>
            <person name="Stoll D.A."/>
            <person name="Hetzer B."/>
            <person name="Kulling S.E."/>
            <person name="Huch M."/>
        </authorList>
    </citation>
    <scope>NUCLEOTIDE SEQUENCE [LARGE SCALE GENOMIC DNA]</scope>
    <source>
        <strain evidence="11 12">ResAG-85</strain>
    </source>
</reference>
<dbReference type="SUPFAM" id="SSF82689">
    <property type="entry name" value="Mechanosensitive channel protein MscS (YggB), C-terminal domain"/>
    <property type="match status" value="1"/>
</dbReference>